<dbReference type="SUPFAM" id="SSF51197">
    <property type="entry name" value="Clavaminate synthase-like"/>
    <property type="match status" value="1"/>
</dbReference>
<dbReference type="AlphaFoldDB" id="N1PT58"/>
<feature type="compositionally biased region" description="Polar residues" evidence="1">
    <location>
        <begin position="137"/>
        <end position="155"/>
    </location>
</feature>
<feature type="region of interest" description="Disordered" evidence="1">
    <location>
        <begin position="137"/>
        <end position="161"/>
    </location>
</feature>
<evidence type="ECO:0000256" key="1">
    <source>
        <dbReference type="SAM" id="MobiDB-lite"/>
    </source>
</evidence>
<dbReference type="OMA" id="KWIRSHE"/>
<name>N1PT58_DOTSN</name>
<dbReference type="eggNOG" id="KOG0143">
    <property type="taxonomic scope" value="Eukaryota"/>
</dbReference>
<evidence type="ECO:0008006" key="4">
    <source>
        <dbReference type="Google" id="ProtNLM"/>
    </source>
</evidence>
<dbReference type="EMBL" id="KB446538">
    <property type="protein sequence ID" value="EME45599.1"/>
    <property type="molecule type" value="Genomic_DNA"/>
</dbReference>
<organism evidence="2 3">
    <name type="scientific">Dothistroma septosporum (strain NZE10 / CBS 128990)</name>
    <name type="common">Red band needle blight fungus</name>
    <name type="synonym">Mycosphaerella pini</name>
    <dbReference type="NCBI Taxonomy" id="675120"/>
    <lineage>
        <taxon>Eukaryota</taxon>
        <taxon>Fungi</taxon>
        <taxon>Dikarya</taxon>
        <taxon>Ascomycota</taxon>
        <taxon>Pezizomycotina</taxon>
        <taxon>Dothideomycetes</taxon>
        <taxon>Dothideomycetidae</taxon>
        <taxon>Mycosphaerellales</taxon>
        <taxon>Mycosphaerellaceae</taxon>
        <taxon>Dothistroma</taxon>
    </lineage>
</organism>
<gene>
    <name evidence="2" type="ORF">DOTSEDRAFT_87905</name>
</gene>
<dbReference type="Proteomes" id="UP000016933">
    <property type="component" value="Unassembled WGS sequence"/>
</dbReference>
<sequence>MAHTEFNISILGLLWAEDPLEKLESFNQLRSALFDISSLYIVDHGIEQPMIDRLAPSGHASTTLCSTRLLDSLPDGLAEETTLGKQDLREQFDLAPELPVALIDCHDAVQSLSFRFVNLIEEVFNIPVGPLDHFSGLSNGTQPAMQNSPKRSSLPPQHRVGAHKDSSGWLAFLYQVGNELGLEVLLSVVNFGNASDAATAGAVKATIHGVTAPRPSSNSLDAIPFFQGLPLVMTVAKRRTHIPQKVRRIRSEQRRIDDASSSFLDPRWDSLEEANYVNGSEVMKTWL</sequence>
<dbReference type="STRING" id="675120.N1PT58"/>
<protein>
    <recommendedName>
        <fullName evidence="4">Fe2OG dioxygenase domain-containing protein</fullName>
    </recommendedName>
</protein>
<dbReference type="OrthoDB" id="627829at2759"/>
<accession>N1PT58</accession>
<dbReference type="InterPro" id="IPR027443">
    <property type="entry name" value="IPNS-like_sf"/>
</dbReference>
<keyword evidence="3" id="KW-1185">Reference proteome</keyword>
<proteinExistence type="predicted"/>
<evidence type="ECO:0000313" key="3">
    <source>
        <dbReference type="Proteomes" id="UP000016933"/>
    </source>
</evidence>
<dbReference type="Gene3D" id="2.60.120.330">
    <property type="entry name" value="B-lactam Antibiotic, Isopenicillin N Synthase, Chain"/>
    <property type="match status" value="1"/>
</dbReference>
<evidence type="ECO:0000313" key="2">
    <source>
        <dbReference type="EMBL" id="EME45599.1"/>
    </source>
</evidence>
<reference evidence="2 3" key="2">
    <citation type="journal article" date="2012" name="PLoS Pathog.">
        <title>Diverse lifestyles and strategies of plant pathogenesis encoded in the genomes of eighteen Dothideomycetes fungi.</title>
        <authorList>
            <person name="Ohm R.A."/>
            <person name="Feau N."/>
            <person name="Henrissat B."/>
            <person name="Schoch C.L."/>
            <person name="Horwitz B.A."/>
            <person name="Barry K.W."/>
            <person name="Condon B.J."/>
            <person name="Copeland A.C."/>
            <person name="Dhillon B."/>
            <person name="Glaser F."/>
            <person name="Hesse C.N."/>
            <person name="Kosti I."/>
            <person name="LaButti K."/>
            <person name="Lindquist E.A."/>
            <person name="Lucas S."/>
            <person name="Salamov A.A."/>
            <person name="Bradshaw R.E."/>
            <person name="Ciuffetti L."/>
            <person name="Hamelin R.C."/>
            <person name="Kema G.H.J."/>
            <person name="Lawrence C."/>
            <person name="Scott J.A."/>
            <person name="Spatafora J.W."/>
            <person name="Turgeon B.G."/>
            <person name="de Wit P.J.G.M."/>
            <person name="Zhong S."/>
            <person name="Goodwin S.B."/>
            <person name="Grigoriev I.V."/>
        </authorList>
    </citation>
    <scope>NUCLEOTIDE SEQUENCE [LARGE SCALE GENOMIC DNA]</scope>
    <source>
        <strain evidence="3">NZE10 / CBS 128990</strain>
    </source>
</reference>
<reference evidence="3" key="1">
    <citation type="journal article" date="2012" name="PLoS Genet.">
        <title>The genomes of the fungal plant pathogens Cladosporium fulvum and Dothistroma septosporum reveal adaptation to different hosts and lifestyles but also signatures of common ancestry.</title>
        <authorList>
            <person name="de Wit P.J.G.M."/>
            <person name="van der Burgt A."/>
            <person name="Oekmen B."/>
            <person name="Stergiopoulos I."/>
            <person name="Abd-Elsalam K.A."/>
            <person name="Aerts A.L."/>
            <person name="Bahkali A.H."/>
            <person name="Beenen H.G."/>
            <person name="Chettri P."/>
            <person name="Cox M.P."/>
            <person name="Datema E."/>
            <person name="de Vries R.P."/>
            <person name="Dhillon B."/>
            <person name="Ganley A.R."/>
            <person name="Griffiths S.A."/>
            <person name="Guo Y."/>
            <person name="Hamelin R.C."/>
            <person name="Henrissat B."/>
            <person name="Kabir M.S."/>
            <person name="Jashni M.K."/>
            <person name="Kema G."/>
            <person name="Klaubauf S."/>
            <person name="Lapidus A."/>
            <person name="Levasseur A."/>
            <person name="Lindquist E."/>
            <person name="Mehrabi R."/>
            <person name="Ohm R.A."/>
            <person name="Owen T.J."/>
            <person name="Salamov A."/>
            <person name="Schwelm A."/>
            <person name="Schijlen E."/>
            <person name="Sun H."/>
            <person name="van den Burg H.A."/>
            <person name="van Ham R.C.H.J."/>
            <person name="Zhang S."/>
            <person name="Goodwin S.B."/>
            <person name="Grigoriev I.V."/>
            <person name="Collemare J."/>
            <person name="Bradshaw R.E."/>
        </authorList>
    </citation>
    <scope>NUCLEOTIDE SEQUENCE [LARGE SCALE GENOMIC DNA]</scope>
    <source>
        <strain evidence="3">NZE10 / CBS 128990</strain>
    </source>
</reference>
<dbReference type="HOGENOM" id="CLU_969855_0_0_1"/>